<dbReference type="SUPFAM" id="SSF53098">
    <property type="entry name" value="Ribonuclease H-like"/>
    <property type="match status" value="1"/>
</dbReference>
<evidence type="ECO:0000259" key="5">
    <source>
        <dbReference type="SMART" id="SM00479"/>
    </source>
</evidence>
<evidence type="ECO:0000256" key="2">
    <source>
        <dbReference type="ARBA" id="ARBA00022801"/>
    </source>
</evidence>
<dbReference type="EMBL" id="JBHSDK010000061">
    <property type="protein sequence ID" value="MFC4337838.1"/>
    <property type="molecule type" value="Genomic_DNA"/>
</dbReference>
<keyword evidence="7" id="KW-1185">Reference proteome</keyword>
<comment type="caution">
    <text evidence="6">The sequence shown here is derived from an EMBL/GenBank/DDBJ whole genome shotgun (WGS) entry which is preliminary data.</text>
</comment>
<feature type="region of interest" description="Disordered" evidence="4">
    <location>
        <begin position="1"/>
        <end position="26"/>
    </location>
</feature>
<dbReference type="InterPro" id="IPR036397">
    <property type="entry name" value="RNaseH_sf"/>
</dbReference>
<keyword evidence="1" id="KW-0540">Nuclease</keyword>
<dbReference type="Proteomes" id="UP001595823">
    <property type="component" value="Unassembled WGS sequence"/>
</dbReference>
<dbReference type="Gene3D" id="3.30.420.10">
    <property type="entry name" value="Ribonuclease H-like superfamily/Ribonuclease H"/>
    <property type="match status" value="1"/>
</dbReference>
<evidence type="ECO:0000256" key="1">
    <source>
        <dbReference type="ARBA" id="ARBA00022722"/>
    </source>
</evidence>
<reference evidence="7" key="1">
    <citation type="journal article" date="2019" name="Int. J. Syst. Evol. Microbiol.">
        <title>The Global Catalogue of Microorganisms (GCM) 10K type strain sequencing project: providing services to taxonomists for standard genome sequencing and annotation.</title>
        <authorList>
            <consortium name="The Broad Institute Genomics Platform"/>
            <consortium name="The Broad Institute Genome Sequencing Center for Infectious Disease"/>
            <person name="Wu L."/>
            <person name="Ma J."/>
        </authorList>
    </citation>
    <scope>NUCLEOTIDE SEQUENCE [LARGE SCALE GENOMIC DNA]</scope>
    <source>
        <strain evidence="7">IBRC-M 10908</strain>
    </source>
</reference>
<evidence type="ECO:0000313" key="6">
    <source>
        <dbReference type="EMBL" id="MFC4337838.1"/>
    </source>
</evidence>
<dbReference type="InterPro" id="IPR012337">
    <property type="entry name" value="RNaseH-like_sf"/>
</dbReference>
<dbReference type="PANTHER" id="PTHR30231:SF4">
    <property type="entry name" value="PROTEIN NEN2"/>
    <property type="match status" value="1"/>
</dbReference>
<gene>
    <name evidence="6" type="ORF">ACFPET_21825</name>
</gene>
<sequence length="336" mass="36577">MSGEALFPLPGTSRRTPGPGSLARRDADAGVPYADWAVIDFETLNRHPASAWEATVVLPGTDPEVHHLYIRPDTPYLRRRDWGPDYPSPPAEWDREAVDFAEAFDRLHELLDGRLVLAHNARFEMGVFEQAAAARDMKPPALDFGCTVRMSRRVWPGLGRYGLGALCRTLCIANGDAHRSTGDTVATYELALRAAGSSACDVPELFDPWRLDPSPALQEPDAGWSGFGRSQAPTRGAPDWMDKVGGSGPLAGKRIFVSGNPGGIAKESWWEALGRAGATVASNPTQKDDYFCTDGVAPGRIKVFEENNAKRIARGRRPAERLQPEALLALLKEHAA</sequence>
<dbReference type="SMART" id="SM00479">
    <property type="entry name" value="EXOIII"/>
    <property type="match status" value="1"/>
</dbReference>
<dbReference type="RefSeq" id="WP_380625225.1">
    <property type="nucleotide sequence ID" value="NZ_JBHSDK010000061.1"/>
</dbReference>
<dbReference type="PANTHER" id="PTHR30231">
    <property type="entry name" value="DNA POLYMERASE III SUBUNIT EPSILON"/>
    <property type="match status" value="1"/>
</dbReference>
<protein>
    <submittedName>
        <fullName evidence="6">Exonuclease domain-containing protein</fullName>
    </submittedName>
</protein>
<dbReference type="GO" id="GO:0004527">
    <property type="term" value="F:exonuclease activity"/>
    <property type="evidence" value="ECO:0007669"/>
    <property type="project" value="UniProtKB-KW"/>
</dbReference>
<evidence type="ECO:0000313" key="7">
    <source>
        <dbReference type="Proteomes" id="UP001595823"/>
    </source>
</evidence>
<evidence type="ECO:0000256" key="4">
    <source>
        <dbReference type="SAM" id="MobiDB-lite"/>
    </source>
</evidence>
<dbReference type="InterPro" id="IPR013520">
    <property type="entry name" value="Ribonucl_H"/>
</dbReference>
<evidence type="ECO:0000256" key="3">
    <source>
        <dbReference type="ARBA" id="ARBA00022839"/>
    </source>
</evidence>
<keyword evidence="3 6" id="KW-0269">Exonuclease</keyword>
<keyword evidence="2" id="KW-0378">Hydrolase</keyword>
<dbReference type="Pfam" id="PF00929">
    <property type="entry name" value="RNase_T"/>
    <property type="match status" value="1"/>
</dbReference>
<name>A0ABV8U572_9ACTN</name>
<proteinExistence type="predicted"/>
<accession>A0ABV8U572</accession>
<feature type="region of interest" description="Disordered" evidence="4">
    <location>
        <begin position="218"/>
        <end position="237"/>
    </location>
</feature>
<feature type="domain" description="Exonuclease" evidence="5">
    <location>
        <begin position="35"/>
        <end position="200"/>
    </location>
</feature>
<organism evidence="6 7">
    <name type="scientific">Salininema proteolyticum</name>
    <dbReference type="NCBI Taxonomy" id="1607685"/>
    <lineage>
        <taxon>Bacteria</taxon>
        <taxon>Bacillati</taxon>
        <taxon>Actinomycetota</taxon>
        <taxon>Actinomycetes</taxon>
        <taxon>Glycomycetales</taxon>
        <taxon>Glycomycetaceae</taxon>
        <taxon>Salininema</taxon>
    </lineage>
</organism>